<dbReference type="EMBL" id="KZ819603">
    <property type="protein sequence ID" value="PWN34633.1"/>
    <property type="molecule type" value="Genomic_DNA"/>
</dbReference>
<reference evidence="1 2" key="1">
    <citation type="journal article" date="2018" name="Mol. Biol. Evol.">
        <title>Broad Genomic Sampling Reveals a Smut Pathogenic Ancestry of the Fungal Clade Ustilaginomycotina.</title>
        <authorList>
            <person name="Kijpornyongpan T."/>
            <person name="Mondo S.J."/>
            <person name="Barry K."/>
            <person name="Sandor L."/>
            <person name="Lee J."/>
            <person name="Lipzen A."/>
            <person name="Pangilinan J."/>
            <person name="LaButti K."/>
            <person name="Hainaut M."/>
            <person name="Henrissat B."/>
            <person name="Grigoriev I.V."/>
            <person name="Spatafora J.W."/>
            <person name="Aime M.C."/>
        </authorList>
    </citation>
    <scope>NUCLEOTIDE SEQUENCE [LARGE SCALE GENOMIC DNA]</scope>
    <source>
        <strain evidence="1 2">MCA 3882</strain>
    </source>
</reference>
<name>A0A316VEC1_9BASI</name>
<dbReference type="Proteomes" id="UP000245771">
    <property type="component" value="Unassembled WGS sequence"/>
</dbReference>
<dbReference type="InterPro" id="IPR041492">
    <property type="entry name" value="HAD_2"/>
</dbReference>
<dbReference type="InParanoid" id="A0A316VEC1"/>
<sequence length="256" mass="27813">MSVTSVPVDAVLFDMDGTLIDSTPALVAAWSEFCKKYDLDYDYVVNHCHGHRAVENFRRFVPSLTEEECEAEAVNFENRIIELAREAKQSGEKHKQITAIPGASNLIEEIKAGKPDSVKTQPWAIVTSATADYAAEVFDNASVSSPPKTFVAADHVSAGKPDPQPYLLGAELAGTHAKRCLVVEDAPAGAIAGKRAGAQVIGLRTTHNESERLWEANADYVVKDLTKVHAHWEGEQMYIDVHSEAKPSSVANQASL</sequence>
<dbReference type="STRING" id="1280837.A0A316VEC1"/>
<dbReference type="Gene3D" id="3.40.50.1000">
    <property type="entry name" value="HAD superfamily/HAD-like"/>
    <property type="match status" value="1"/>
</dbReference>
<dbReference type="SUPFAM" id="SSF56784">
    <property type="entry name" value="HAD-like"/>
    <property type="match status" value="1"/>
</dbReference>
<dbReference type="AlphaFoldDB" id="A0A316VEC1"/>
<evidence type="ECO:0000313" key="1">
    <source>
        <dbReference type="EMBL" id="PWN34633.1"/>
    </source>
</evidence>
<dbReference type="InterPro" id="IPR023214">
    <property type="entry name" value="HAD_sf"/>
</dbReference>
<dbReference type="NCBIfam" id="TIGR01509">
    <property type="entry name" value="HAD-SF-IA-v3"/>
    <property type="match status" value="1"/>
</dbReference>
<dbReference type="GeneID" id="37022589"/>
<dbReference type="GO" id="GO:0050308">
    <property type="term" value="F:sugar-phosphatase activity"/>
    <property type="evidence" value="ECO:0007669"/>
    <property type="project" value="TreeGrafter"/>
</dbReference>
<dbReference type="OrthoDB" id="40579at2759"/>
<organism evidence="1 2">
    <name type="scientific">Meira miltonrushii</name>
    <dbReference type="NCBI Taxonomy" id="1280837"/>
    <lineage>
        <taxon>Eukaryota</taxon>
        <taxon>Fungi</taxon>
        <taxon>Dikarya</taxon>
        <taxon>Basidiomycota</taxon>
        <taxon>Ustilaginomycotina</taxon>
        <taxon>Exobasidiomycetes</taxon>
        <taxon>Exobasidiales</taxon>
        <taxon>Brachybasidiaceae</taxon>
        <taxon>Meira</taxon>
    </lineage>
</organism>
<dbReference type="SFLD" id="SFLDG01129">
    <property type="entry name" value="C1.5:_HAD__Beta-PGM__Phosphata"/>
    <property type="match status" value="1"/>
</dbReference>
<dbReference type="Pfam" id="PF13419">
    <property type="entry name" value="HAD_2"/>
    <property type="match status" value="1"/>
</dbReference>
<keyword evidence="2" id="KW-1185">Reference proteome</keyword>
<gene>
    <name evidence="1" type="ORF">FA14DRAFT_178039</name>
</gene>
<dbReference type="InterPro" id="IPR051806">
    <property type="entry name" value="HAD-like_SPP"/>
</dbReference>
<dbReference type="Gene3D" id="1.10.150.240">
    <property type="entry name" value="Putative phosphatase, domain 2"/>
    <property type="match status" value="1"/>
</dbReference>
<dbReference type="PANTHER" id="PTHR43481:SF4">
    <property type="entry name" value="GLYCEROL-1-PHOSPHATE PHOSPHOHYDROLASE 1-RELATED"/>
    <property type="match status" value="1"/>
</dbReference>
<dbReference type="InterPro" id="IPR023198">
    <property type="entry name" value="PGP-like_dom2"/>
</dbReference>
<dbReference type="SFLD" id="SFLDS00003">
    <property type="entry name" value="Haloacid_Dehalogenase"/>
    <property type="match status" value="1"/>
</dbReference>
<dbReference type="InterPro" id="IPR036412">
    <property type="entry name" value="HAD-like_sf"/>
</dbReference>
<protein>
    <submittedName>
        <fullName evidence="1">HAD-like protein</fullName>
    </submittedName>
</protein>
<dbReference type="InterPro" id="IPR006439">
    <property type="entry name" value="HAD-SF_hydro_IA"/>
</dbReference>
<dbReference type="RefSeq" id="XP_025354935.1">
    <property type="nucleotide sequence ID" value="XM_025500808.1"/>
</dbReference>
<proteinExistence type="predicted"/>
<evidence type="ECO:0000313" key="2">
    <source>
        <dbReference type="Proteomes" id="UP000245771"/>
    </source>
</evidence>
<accession>A0A316VEC1</accession>
<dbReference type="SFLD" id="SFLDG01135">
    <property type="entry name" value="C1.5.6:_HAD__Beta-PGM__Phospha"/>
    <property type="match status" value="1"/>
</dbReference>
<dbReference type="PANTHER" id="PTHR43481">
    <property type="entry name" value="FRUCTOSE-1-PHOSPHATE PHOSPHATASE"/>
    <property type="match status" value="1"/>
</dbReference>